<evidence type="ECO:0000313" key="2">
    <source>
        <dbReference type="EMBL" id="TPD57786.1"/>
    </source>
</evidence>
<proteinExistence type="predicted"/>
<keyword evidence="1" id="KW-0812">Transmembrane</keyword>
<feature type="transmembrane region" description="Helical" evidence="1">
    <location>
        <begin position="7"/>
        <end position="25"/>
    </location>
</feature>
<comment type="caution">
    <text evidence="2">The sequence shown here is derived from an EMBL/GenBank/DDBJ whole genome shotgun (WGS) entry which is preliminary data.</text>
</comment>
<gene>
    <name evidence="2" type="ORF">FIV46_16925</name>
</gene>
<sequence length="65" mass="7383">MREFTTPVLFLINFVLCLLVLAFLWTPMVFVYAAMAGVPIMFATLFNIAFVPVLRGTEPPRVGRY</sequence>
<keyword evidence="1" id="KW-1133">Transmembrane helix</keyword>
<reference evidence="3" key="1">
    <citation type="submission" date="2019-06" db="EMBL/GenBank/DDBJ databases">
        <title>The complete genome of Emcibacter congregatus ZYLT.</title>
        <authorList>
            <person name="Zhao Z."/>
        </authorList>
    </citation>
    <scope>NUCLEOTIDE SEQUENCE [LARGE SCALE GENOMIC DNA]</scope>
    <source>
        <strain evidence="3">MCCC 1A06723</strain>
    </source>
</reference>
<dbReference type="Proteomes" id="UP000319148">
    <property type="component" value="Unassembled WGS sequence"/>
</dbReference>
<evidence type="ECO:0000313" key="3">
    <source>
        <dbReference type="Proteomes" id="UP000319148"/>
    </source>
</evidence>
<dbReference type="AlphaFoldDB" id="A0A501PCU2"/>
<evidence type="ECO:0000256" key="1">
    <source>
        <dbReference type="SAM" id="Phobius"/>
    </source>
</evidence>
<organism evidence="2 3">
    <name type="scientific">Emcibacter nanhaiensis</name>
    <dbReference type="NCBI Taxonomy" id="1505037"/>
    <lineage>
        <taxon>Bacteria</taxon>
        <taxon>Pseudomonadati</taxon>
        <taxon>Pseudomonadota</taxon>
        <taxon>Alphaproteobacteria</taxon>
        <taxon>Emcibacterales</taxon>
        <taxon>Emcibacteraceae</taxon>
        <taxon>Emcibacter</taxon>
    </lineage>
</organism>
<dbReference type="RefSeq" id="WP_139942102.1">
    <property type="nucleotide sequence ID" value="NZ_JBHSYP010000005.1"/>
</dbReference>
<keyword evidence="3" id="KW-1185">Reference proteome</keyword>
<protein>
    <submittedName>
        <fullName evidence="2">Uncharacterized protein</fullName>
    </submittedName>
</protein>
<feature type="transmembrane region" description="Helical" evidence="1">
    <location>
        <begin position="31"/>
        <end position="54"/>
    </location>
</feature>
<keyword evidence="1" id="KW-0472">Membrane</keyword>
<name>A0A501PCU2_9PROT</name>
<accession>A0A501PCU2</accession>
<dbReference type="EMBL" id="VFIY01000018">
    <property type="protein sequence ID" value="TPD57786.1"/>
    <property type="molecule type" value="Genomic_DNA"/>
</dbReference>